<dbReference type="PROSITE" id="PS50157">
    <property type="entry name" value="ZINC_FINGER_C2H2_2"/>
    <property type="match status" value="2"/>
</dbReference>
<dbReference type="InterPro" id="IPR036236">
    <property type="entry name" value="Znf_C2H2_sf"/>
</dbReference>
<dbReference type="Pfam" id="PF12874">
    <property type="entry name" value="zf-met"/>
    <property type="match status" value="1"/>
</dbReference>
<feature type="non-terminal residue" evidence="11">
    <location>
        <position position="1"/>
    </location>
</feature>
<evidence type="ECO:0000256" key="8">
    <source>
        <dbReference type="ARBA" id="ARBA00023242"/>
    </source>
</evidence>
<evidence type="ECO:0000256" key="2">
    <source>
        <dbReference type="ARBA" id="ARBA00022723"/>
    </source>
</evidence>
<keyword evidence="8" id="KW-0539">Nucleus</keyword>
<evidence type="ECO:0000313" key="11">
    <source>
        <dbReference type="EMBL" id="CEK97739.1"/>
    </source>
</evidence>
<accession>A0A0B7BWZ0</accession>
<keyword evidence="3" id="KW-0677">Repeat</keyword>
<name>A0A0B7BWZ0_9EUPU</name>
<evidence type="ECO:0000256" key="9">
    <source>
        <dbReference type="PROSITE-ProRule" id="PRU00042"/>
    </source>
</evidence>
<keyword evidence="5" id="KW-0862">Zinc</keyword>
<dbReference type="SUPFAM" id="SSF57667">
    <property type="entry name" value="beta-beta-alpha zinc fingers"/>
    <property type="match status" value="2"/>
</dbReference>
<evidence type="ECO:0000256" key="1">
    <source>
        <dbReference type="ARBA" id="ARBA00004123"/>
    </source>
</evidence>
<evidence type="ECO:0000256" key="5">
    <source>
        <dbReference type="ARBA" id="ARBA00022833"/>
    </source>
</evidence>
<sequence>FKTRESIRAHLNMHLPSKMLFKCGKCNKFYNHFNSLQAHKQTHLPVSTGFLCTICDKQFSDKSNLAAHTKRHLVSRYYSCPVCCKQLSSAHSLQSHQGTACLKYQLKKAKVKEQTDRRLSKIRARQQREIIKLNKRPVKIDQFSSCISEII</sequence>
<dbReference type="PANTHER" id="PTHR47772:SF13">
    <property type="entry name" value="GASTRULA ZINC FINGER PROTEIN XLCGF49.1-LIKE-RELATED"/>
    <property type="match status" value="1"/>
</dbReference>
<evidence type="ECO:0000256" key="4">
    <source>
        <dbReference type="ARBA" id="ARBA00022771"/>
    </source>
</evidence>
<dbReference type="SMART" id="SM00355">
    <property type="entry name" value="ZnF_C2H2"/>
    <property type="match status" value="3"/>
</dbReference>
<keyword evidence="6" id="KW-0805">Transcription regulation</keyword>
<dbReference type="GO" id="GO:0005634">
    <property type="term" value="C:nucleus"/>
    <property type="evidence" value="ECO:0007669"/>
    <property type="project" value="UniProtKB-SubCell"/>
</dbReference>
<reference evidence="11" key="1">
    <citation type="submission" date="2014-12" db="EMBL/GenBank/DDBJ databases">
        <title>Insight into the proteome of Arion vulgaris.</title>
        <authorList>
            <person name="Aradska J."/>
            <person name="Bulat T."/>
            <person name="Smidak R."/>
            <person name="Sarate P."/>
            <person name="Gangsoo J."/>
            <person name="Sialana F."/>
            <person name="Bilban M."/>
            <person name="Lubec G."/>
        </authorList>
    </citation>
    <scope>NUCLEOTIDE SEQUENCE</scope>
    <source>
        <tissue evidence="11">Skin</tissue>
    </source>
</reference>
<dbReference type="InterPro" id="IPR050636">
    <property type="entry name" value="C2H2-ZF_domain-containing"/>
</dbReference>
<proteinExistence type="predicted"/>
<comment type="subcellular location">
    <subcellularLocation>
        <location evidence="1">Nucleus</location>
    </subcellularLocation>
</comment>
<dbReference type="PANTHER" id="PTHR47772">
    <property type="entry name" value="ZINC FINGER PROTEIN 200"/>
    <property type="match status" value="1"/>
</dbReference>
<keyword evidence="2" id="KW-0479">Metal-binding</keyword>
<feature type="domain" description="C2H2-type" evidence="10">
    <location>
        <begin position="21"/>
        <end position="43"/>
    </location>
</feature>
<evidence type="ECO:0000256" key="7">
    <source>
        <dbReference type="ARBA" id="ARBA00023163"/>
    </source>
</evidence>
<keyword evidence="7" id="KW-0804">Transcription</keyword>
<organism evidence="11">
    <name type="scientific">Arion vulgaris</name>
    <dbReference type="NCBI Taxonomy" id="1028688"/>
    <lineage>
        <taxon>Eukaryota</taxon>
        <taxon>Metazoa</taxon>
        <taxon>Spiralia</taxon>
        <taxon>Lophotrochozoa</taxon>
        <taxon>Mollusca</taxon>
        <taxon>Gastropoda</taxon>
        <taxon>Heterobranchia</taxon>
        <taxon>Euthyneura</taxon>
        <taxon>Panpulmonata</taxon>
        <taxon>Eupulmonata</taxon>
        <taxon>Stylommatophora</taxon>
        <taxon>Helicina</taxon>
        <taxon>Arionoidea</taxon>
        <taxon>Arionidae</taxon>
        <taxon>Arion</taxon>
    </lineage>
</organism>
<dbReference type="GO" id="GO:0008270">
    <property type="term" value="F:zinc ion binding"/>
    <property type="evidence" value="ECO:0007669"/>
    <property type="project" value="UniProtKB-KW"/>
</dbReference>
<feature type="domain" description="C2H2-type" evidence="10">
    <location>
        <begin position="50"/>
        <end position="77"/>
    </location>
</feature>
<dbReference type="EMBL" id="HACG01050874">
    <property type="protein sequence ID" value="CEK97739.1"/>
    <property type="molecule type" value="Transcribed_RNA"/>
</dbReference>
<dbReference type="Gene3D" id="3.30.160.60">
    <property type="entry name" value="Classic Zinc Finger"/>
    <property type="match status" value="1"/>
</dbReference>
<gene>
    <name evidence="11" type="primary">ORF216746</name>
</gene>
<protein>
    <recommendedName>
        <fullName evidence="10">C2H2-type domain-containing protein</fullName>
    </recommendedName>
</protein>
<evidence type="ECO:0000256" key="6">
    <source>
        <dbReference type="ARBA" id="ARBA00023015"/>
    </source>
</evidence>
<dbReference type="PROSITE" id="PS00028">
    <property type="entry name" value="ZINC_FINGER_C2H2_1"/>
    <property type="match status" value="2"/>
</dbReference>
<evidence type="ECO:0000259" key="10">
    <source>
        <dbReference type="PROSITE" id="PS50157"/>
    </source>
</evidence>
<dbReference type="Pfam" id="PF00096">
    <property type="entry name" value="zf-C2H2"/>
    <property type="match status" value="2"/>
</dbReference>
<dbReference type="AlphaFoldDB" id="A0A0B7BWZ0"/>
<evidence type="ECO:0000256" key="3">
    <source>
        <dbReference type="ARBA" id="ARBA00022737"/>
    </source>
</evidence>
<dbReference type="InterPro" id="IPR013087">
    <property type="entry name" value="Znf_C2H2_type"/>
</dbReference>
<keyword evidence="4 9" id="KW-0863">Zinc-finger</keyword>